<evidence type="ECO:0000313" key="3">
    <source>
        <dbReference type="Proteomes" id="UP000229570"/>
    </source>
</evidence>
<dbReference type="EMBL" id="PCVL01000067">
    <property type="protein sequence ID" value="PIQ72182.1"/>
    <property type="molecule type" value="Genomic_DNA"/>
</dbReference>
<dbReference type="PANTHER" id="PTHR36111">
    <property type="entry name" value="INNER MEMBRANE PROTEIN-RELATED"/>
    <property type="match status" value="1"/>
</dbReference>
<gene>
    <name evidence="2" type="ORF">COV86_04395</name>
</gene>
<feature type="transmembrane region" description="Helical" evidence="1">
    <location>
        <begin position="209"/>
        <end position="229"/>
    </location>
</feature>
<organism evidence="2 3">
    <name type="scientific">Candidatus Roizmanbacteria bacterium CG11_big_fil_rev_8_21_14_0_20_35_14</name>
    <dbReference type="NCBI Taxonomy" id="1974855"/>
    <lineage>
        <taxon>Bacteria</taxon>
        <taxon>Candidatus Roizmaniibacteriota</taxon>
    </lineage>
</organism>
<feature type="transmembrane region" description="Helical" evidence="1">
    <location>
        <begin position="56"/>
        <end position="75"/>
    </location>
</feature>
<reference evidence="2 3" key="1">
    <citation type="submission" date="2017-09" db="EMBL/GenBank/DDBJ databases">
        <title>Depth-based differentiation of microbial function through sediment-hosted aquifers and enrichment of novel symbionts in the deep terrestrial subsurface.</title>
        <authorList>
            <person name="Probst A.J."/>
            <person name="Ladd B."/>
            <person name="Jarett J.K."/>
            <person name="Geller-Mcgrath D.E."/>
            <person name="Sieber C.M."/>
            <person name="Emerson J.B."/>
            <person name="Anantharaman K."/>
            <person name="Thomas B.C."/>
            <person name="Malmstrom R."/>
            <person name="Stieglmeier M."/>
            <person name="Klingl A."/>
            <person name="Woyke T."/>
            <person name="Ryan C.M."/>
            <person name="Banfield J.F."/>
        </authorList>
    </citation>
    <scope>NUCLEOTIDE SEQUENCE [LARGE SCALE GENOMIC DNA]</scope>
    <source>
        <strain evidence="2">CG11_big_fil_rev_8_21_14_0_20_35_14</strain>
    </source>
</reference>
<evidence type="ECO:0008006" key="4">
    <source>
        <dbReference type="Google" id="ProtNLM"/>
    </source>
</evidence>
<accession>A0A2H0KLP6</accession>
<evidence type="ECO:0000313" key="2">
    <source>
        <dbReference type="EMBL" id="PIQ72182.1"/>
    </source>
</evidence>
<keyword evidence="1" id="KW-0472">Membrane</keyword>
<evidence type="ECO:0000256" key="1">
    <source>
        <dbReference type="SAM" id="Phobius"/>
    </source>
</evidence>
<comment type="caution">
    <text evidence="2">The sequence shown here is derived from an EMBL/GenBank/DDBJ whole genome shotgun (WGS) entry which is preliminary data.</text>
</comment>
<keyword evidence="1" id="KW-0812">Transmembrane</keyword>
<feature type="transmembrane region" description="Helical" evidence="1">
    <location>
        <begin position="181"/>
        <end position="203"/>
    </location>
</feature>
<dbReference type="Pfam" id="PF04474">
    <property type="entry name" value="DUF554"/>
    <property type="match status" value="1"/>
</dbReference>
<dbReference type="Proteomes" id="UP000229570">
    <property type="component" value="Unassembled WGS sequence"/>
</dbReference>
<dbReference type="PANTHER" id="PTHR36111:SF2">
    <property type="entry name" value="INNER MEMBRANE PROTEIN"/>
    <property type="match status" value="1"/>
</dbReference>
<sequence length="230" mass="24932">MIGIILDTILVFFGGLVGLKLGKIIPERVHHGLMNIFGVIVIFIGIQMALETKNLIIVFISLIIGVIFGELINLERKVNSIVSIVLKRFLNNHNKLLSEALVTSFLIFCGGPMTILGTIKAGLSGDNQILFIKSILDGATAIPLAMSLGVGVVASTPLVFFFQLILFILSGFLKNILVPSIIIKMTAVAGLIILTIGLNILEIKKIKTINILPSVVFVIIFQSLINIFVK</sequence>
<feature type="transmembrane region" description="Helical" evidence="1">
    <location>
        <begin position="139"/>
        <end position="169"/>
    </location>
</feature>
<feature type="transmembrane region" description="Helical" evidence="1">
    <location>
        <begin position="6"/>
        <end position="25"/>
    </location>
</feature>
<dbReference type="AlphaFoldDB" id="A0A2H0KLP6"/>
<feature type="transmembrane region" description="Helical" evidence="1">
    <location>
        <begin position="32"/>
        <end position="50"/>
    </location>
</feature>
<name>A0A2H0KLP6_9BACT</name>
<protein>
    <recommendedName>
        <fullName evidence="4">DUF554 domain-containing protein</fullName>
    </recommendedName>
</protein>
<keyword evidence="1" id="KW-1133">Transmembrane helix</keyword>
<dbReference type="InterPro" id="IPR007563">
    <property type="entry name" value="DUF554"/>
</dbReference>
<proteinExistence type="predicted"/>
<feature type="transmembrane region" description="Helical" evidence="1">
    <location>
        <begin position="96"/>
        <end position="119"/>
    </location>
</feature>